<dbReference type="EC" id="1.-.-.-" evidence="3"/>
<feature type="domain" description="ER-bound oxygenase mpaB/mpaB'/Rubber oxygenase catalytic" evidence="2">
    <location>
        <begin position="123"/>
        <end position="332"/>
    </location>
</feature>
<dbReference type="GO" id="GO:0016491">
    <property type="term" value="F:oxidoreductase activity"/>
    <property type="evidence" value="ECO:0007669"/>
    <property type="project" value="UniProtKB-KW"/>
</dbReference>
<gene>
    <name evidence="3" type="ORF">ACH4F9_19390</name>
</gene>
<accession>A0ABW7QQC4</accession>
<feature type="signal peptide" evidence="1">
    <location>
        <begin position="1"/>
        <end position="24"/>
    </location>
</feature>
<protein>
    <submittedName>
        <fullName evidence="3">Oxygenase MpaB family protein</fullName>
        <ecNumber evidence="3">1.-.-.-</ecNumber>
    </submittedName>
</protein>
<dbReference type="InterPro" id="IPR018713">
    <property type="entry name" value="MPAB/Lcp_cat_dom"/>
</dbReference>
<proteinExistence type="predicted"/>
<dbReference type="PANTHER" id="PTHR37539">
    <property type="entry name" value="SECRETED PROTEIN-RELATED"/>
    <property type="match status" value="1"/>
</dbReference>
<dbReference type="InterPro" id="IPR006311">
    <property type="entry name" value="TAT_signal"/>
</dbReference>
<dbReference type="Pfam" id="PF09995">
    <property type="entry name" value="MPAB_Lcp_cat"/>
    <property type="match status" value="1"/>
</dbReference>
<keyword evidence="1" id="KW-0732">Signal</keyword>
<feature type="chain" id="PRO_5046520411" evidence="1">
    <location>
        <begin position="25"/>
        <end position="402"/>
    </location>
</feature>
<evidence type="ECO:0000259" key="2">
    <source>
        <dbReference type="Pfam" id="PF09995"/>
    </source>
</evidence>
<dbReference type="InterPro" id="IPR037473">
    <property type="entry name" value="Lcp-like"/>
</dbReference>
<reference evidence="3 4" key="1">
    <citation type="submission" date="2024-10" db="EMBL/GenBank/DDBJ databases">
        <title>The Natural Products Discovery Center: Release of the First 8490 Sequenced Strains for Exploring Actinobacteria Biosynthetic Diversity.</title>
        <authorList>
            <person name="Kalkreuter E."/>
            <person name="Kautsar S.A."/>
            <person name="Yang D."/>
            <person name="Bader C.D."/>
            <person name="Teijaro C.N."/>
            <person name="Fluegel L."/>
            <person name="Davis C.M."/>
            <person name="Simpson J.R."/>
            <person name="Lauterbach L."/>
            <person name="Steele A.D."/>
            <person name="Gui C."/>
            <person name="Meng S."/>
            <person name="Li G."/>
            <person name="Viehrig K."/>
            <person name="Ye F."/>
            <person name="Su P."/>
            <person name="Kiefer A.F."/>
            <person name="Nichols A."/>
            <person name="Cepeda A.J."/>
            <person name="Yan W."/>
            <person name="Fan B."/>
            <person name="Jiang Y."/>
            <person name="Adhikari A."/>
            <person name="Zheng C.-J."/>
            <person name="Schuster L."/>
            <person name="Cowan T.M."/>
            <person name="Smanski M.J."/>
            <person name="Chevrette M.G."/>
            <person name="De Carvalho L.P.S."/>
            <person name="Shen B."/>
        </authorList>
    </citation>
    <scope>NUCLEOTIDE SEQUENCE [LARGE SCALE GENOMIC DNA]</scope>
    <source>
        <strain evidence="3 4">NPDC017990</strain>
    </source>
</reference>
<evidence type="ECO:0000256" key="1">
    <source>
        <dbReference type="SAM" id="SignalP"/>
    </source>
</evidence>
<keyword evidence="4" id="KW-1185">Reference proteome</keyword>
<name>A0ABW7QQC4_9ACTN</name>
<dbReference type="Proteomes" id="UP001610818">
    <property type="component" value="Unassembled WGS sequence"/>
</dbReference>
<keyword evidence="3" id="KW-0560">Oxidoreductase</keyword>
<evidence type="ECO:0000313" key="3">
    <source>
        <dbReference type="EMBL" id="MFH8547168.1"/>
    </source>
</evidence>
<organism evidence="3 4">
    <name type="scientific">Streptomyces longisporoflavus</name>
    <dbReference type="NCBI Taxonomy" id="28044"/>
    <lineage>
        <taxon>Bacteria</taxon>
        <taxon>Bacillati</taxon>
        <taxon>Actinomycetota</taxon>
        <taxon>Actinomycetes</taxon>
        <taxon>Kitasatosporales</taxon>
        <taxon>Streptomycetaceae</taxon>
        <taxon>Streptomyces</taxon>
    </lineage>
</organism>
<dbReference type="PANTHER" id="PTHR37539:SF1">
    <property type="entry name" value="ER-BOUND OXYGENASE MPAB_MPAB'_RUBBER OXYGENASE CATALYTIC DOMAIN-CONTAINING PROTEIN"/>
    <property type="match status" value="1"/>
</dbReference>
<dbReference type="PROSITE" id="PS51318">
    <property type="entry name" value="TAT"/>
    <property type="match status" value="1"/>
</dbReference>
<sequence length="402" mass="43859">MENLTRRRALSIGAVLGLTSVASAPGAWSWSSKGSIAGTDAVTDPFTVWDPDADDVAARLLADGSIPAVNKAWGSWVDNSDPLPSGMPGYLTDYLTQVNRLPSWADPALLAASEKLYKRLNSYLFVSESLGSGILSTVIPREARAVYWSAGGADMKERAAKTFTFGYDLHSPTAWQPSGHFLVSANKTRLVHSTVRSLLLTSKRFMETADQPKPISNGDILVTFHSVATVAQNNLKKWGVKLTAREQAADLHAWQVALHLLGVQRQFIPATWPDAQAQADQMLWPRVAPTPEGISLAKTLLGYVEDPTLGLTTGFVSEMVRYLISDTYGDWLDLPHDRISRTLIKAAWPTYVRFREGLSPIVPDGLYLFDQVVRGIAMLFLNNGTSPTQTPITLPTANRPGA</sequence>
<comment type="caution">
    <text evidence="3">The sequence shown here is derived from an EMBL/GenBank/DDBJ whole genome shotgun (WGS) entry which is preliminary data.</text>
</comment>
<evidence type="ECO:0000313" key="4">
    <source>
        <dbReference type="Proteomes" id="UP001610818"/>
    </source>
</evidence>
<dbReference type="EMBL" id="JBIRGQ010000003">
    <property type="protein sequence ID" value="MFH8547168.1"/>
    <property type="molecule type" value="Genomic_DNA"/>
</dbReference>
<dbReference type="RefSeq" id="WP_397713095.1">
    <property type="nucleotide sequence ID" value="NZ_JBIRGN010000003.1"/>
</dbReference>